<keyword evidence="1" id="KW-0472">Membrane</keyword>
<keyword evidence="1" id="KW-0812">Transmembrane</keyword>
<evidence type="ECO:0000256" key="1">
    <source>
        <dbReference type="SAM" id="Phobius"/>
    </source>
</evidence>
<dbReference type="AlphaFoldDB" id="A0A1V4AY73"/>
<feature type="transmembrane region" description="Helical" evidence="1">
    <location>
        <begin position="103"/>
        <end position="121"/>
    </location>
</feature>
<protein>
    <submittedName>
        <fullName evidence="2">Uncharacterized protein</fullName>
    </submittedName>
</protein>
<dbReference type="Proteomes" id="UP000189681">
    <property type="component" value="Unassembled WGS sequence"/>
</dbReference>
<evidence type="ECO:0000313" key="3">
    <source>
        <dbReference type="Proteomes" id="UP000189681"/>
    </source>
</evidence>
<proteinExistence type="predicted"/>
<dbReference type="EMBL" id="AYTS01000001">
    <property type="protein sequence ID" value="OOP58039.1"/>
    <property type="molecule type" value="Genomic_DNA"/>
</dbReference>
<gene>
    <name evidence="2" type="ORF">AYP45_00035</name>
</gene>
<comment type="caution">
    <text evidence="2">The sequence shown here is derived from an EMBL/GenBank/DDBJ whole genome shotgun (WGS) entry which is preliminary data.</text>
</comment>
<feature type="transmembrane region" description="Helical" evidence="1">
    <location>
        <begin position="76"/>
        <end position="97"/>
    </location>
</feature>
<keyword evidence="1" id="KW-1133">Transmembrane helix</keyword>
<name>A0A1V4AY73_9BACT</name>
<organism evidence="2 3">
    <name type="scientific">Candidatus Brocadia carolinensis</name>
    <dbReference type="NCBI Taxonomy" id="1004156"/>
    <lineage>
        <taxon>Bacteria</taxon>
        <taxon>Pseudomonadati</taxon>
        <taxon>Planctomycetota</taxon>
        <taxon>Candidatus Brocadiia</taxon>
        <taxon>Candidatus Brocadiales</taxon>
        <taxon>Candidatus Brocadiaceae</taxon>
        <taxon>Candidatus Brocadia</taxon>
    </lineage>
</organism>
<evidence type="ECO:0000313" key="2">
    <source>
        <dbReference type="EMBL" id="OOP58039.1"/>
    </source>
</evidence>
<reference evidence="2 3" key="1">
    <citation type="journal article" date="2017" name="Water Res.">
        <title>Discovery and metagenomic analysis of an anammox bacterial enrichment related to Candidatus "Brocadia caroliniensis" in a full-scale glycerol-fed nitritation-denitritation separate centrate treatment process.</title>
        <authorList>
            <person name="Park H."/>
            <person name="Brotto A.C."/>
            <person name="van Loosdrecht M.C."/>
            <person name="Chandran K."/>
        </authorList>
    </citation>
    <scope>NUCLEOTIDE SEQUENCE [LARGE SCALE GENOMIC DNA]</scope>
    <source>
        <strain evidence="2">26THWARD</strain>
    </source>
</reference>
<sequence length="132" mass="15152">MLEIKLCASCKRSLSKNDIDSGRAAYQEDGSLFCKECFTMKTRKEKGYEEKDFIMESLLNEVKNINRTLVYAPASWLNILAAVIQCFVFGSLVFAYLNRESDAHAYLLLALVFQVMALTFFRDKKISQRKTP</sequence>
<accession>A0A1V4AY73</accession>